<dbReference type="GO" id="GO:0046872">
    <property type="term" value="F:metal ion binding"/>
    <property type="evidence" value="ECO:0007669"/>
    <property type="project" value="UniProtKB-KW"/>
</dbReference>
<keyword evidence="5" id="KW-1015">Disulfide bond</keyword>
<dbReference type="GO" id="GO:0004553">
    <property type="term" value="F:hydrolase activity, hydrolyzing O-glycosyl compounds"/>
    <property type="evidence" value="ECO:0007669"/>
    <property type="project" value="UniProtKB-ARBA"/>
</dbReference>
<name>A0A9X1I558_9FLAO</name>
<dbReference type="Pfam" id="PF18962">
    <property type="entry name" value="Por_Secre_tail"/>
    <property type="match status" value="1"/>
</dbReference>
<comment type="caution">
    <text evidence="8">The sequence shown here is derived from an EMBL/GenBank/DDBJ whole genome shotgun (WGS) entry which is preliminary data.</text>
</comment>
<reference evidence="8" key="1">
    <citation type="submission" date="2021-10" db="EMBL/GenBank/DDBJ databases">
        <title>Tamlana sargassums sp. nov., and Tamlana laminarinivorans sp. nov., two new bacteria isolated from the brown alga.</title>
        <authorList>
            <person name="Li J."/>
        </authorList>
    </citation>
    <scope>NUCLEOTIDE SEQUENCE</scope>
    <source>
        <strain evidence="8">62-3</strain>
    </source>
</reference>
<dbReference type="EMBL" id="JAJAPX010000001">
    <property type="protein sequence ID" value="MCB4807508.1"/>
    <property type="molecule type" value="Genomic_DNA"/>
</dbReference>
<feature type="domain" description="LamG-like jellyroll fold" evidence="7">
    <location>
        <begin position="689"/>
        <end position="829"/>
    </location>
</feature>
<dbReference type="PANTHER" id="PTHR19277">
    <property type="entry name" value="PENTRAXIN"/>
    <property type="match status" value="1"/>
</dbReference>
<comment type="cofactor">
    <cofactor evidence="1">
        <name>Ca(2+)</name>
        <dbReference type="ChEBI" id="CHEBI:29108"/>
    </cofactor>
</comment>
<dbReference type="InterPro" id="IPR047589">
    <property type="entry name" value="DUF11_rpt"/>
</dbReference>
<dbReference type="RefSeq" id="WP_226694957.1">
    <property type="nucleotide sequence ID" value="NZ_JAJAPX010000001.1"/>
</dbReference>
<evidence type="ECO:0000256" key="3">
    <source>
        <dbReference type="ARBA" id="ARBA00022729"/>
    </source>
</evidence>
<evidence type="ECO:0000313" key="9">
    <source>
        <dbReference type="Proteomes" id="UP001139286"/>
    </source>
</evidence>
<dbReference type="InterPro" id="IPR035234">
    <property type="entry name" value="IgGFc-bd_N"/>
</dbReference>
<dbReference type="Proteomes" id="UP001139286">
    <property type="component" value="Unassembled WGS sequence"/>
</dbReference>
<dbReference type="InterPro" id="IPR051360">
    <property type="entry name" value="Neuronal_Pentraxin_Related"/>
</dbReference>
<sequence>MRPNKFNFILFLAFICFNAVNAQLSDLHYLPPLKQDSNNVAIQQQTIYLSTPVTTAFTVNVYRGTSTTAITSFSLSKGTPVTYNLANGDNNITLVTNANTGVVLNNSGLRFEAPSGEKFYVNYRGRSGSQAASITSKGRAALGQSFKWGGAPIEADHSSMSATLGIMATEDDTEVTISGYNPNCEFRLGTDVDGITDNTITITLQQGESYVLEAAKDGTTANIDGWIGASIEADKDIAISNGMLNFGVNPSSASRDAGADQPVPEDKLGKDYVFVRGYGGSSNEYIIIIGTQDNTNVYVNGNTTPFANIDEGEYAEIPSTYFSGTTVGHNMLVTTSKDTYAYQVVSGDSGIHTVSLNFVAPVNCLLPDAMNHIHNITDISGITASGGVFIIASTYTPDANITVKDGTGPIALPASSTVAGTTDWKTFYISGLSGDVSVESSGPIAVGFLGFNGARGIAGYFSGFDTVPEVTLQVSGGGCLPGADVEVVGESFDSYQWFEDGVLIPGATSATYSPTTSADYYVRVVKGGCTYDSQSLSAYYCDPDVLINKTVDKNKVVEGETAIFTIEVQNLGANPVTNLTVVDNIPSGLTLISSNPSVGSWSGSTWTIGTLNSGVKETIELEVQADQINTHSVTLTNTAYNNQTETDANVTTDSPSADITIYNYISEASIDFDGVDDYLSRPGFLEGLDQITIMAWVKTDSGNNSNMVVAGEDEGVKLWLKNGRKPSITINTKYALSETSVSCSCSLNYDEWHHIAATYSRYTGLIKLYVDGELEKSTLKLLSLTEIESSSNANGSFEIGRLSSNASDKEYFKGDIDEVRVFNVALADSQIQKMVYQEIEDVSGNVYGKAIPKPITTSDVSETISWSNLIAYYPMTDIDIASDVVNDFSESGNDLNLYNISTIVEQTAPMPYESASDGAWEIESTWLHGTVWDIEDVASNKDWSIVKIASNVTTTNSHNNLGLIIEDDVSLTVSDENEINNSWYLELKGTLDLEDDCQLIQTSTSDLVTSALGKIRRRQEGTSSAFWYNYWGSPVGTLSATSLTDNNASTNNDNNTPFNLNMLKDGDGNPMTFTSSYTANGNISTYWLYTYKNGLTYWDWKKIGTSSNVSAGVGYTQKGTGISEDFQEYIFEGKPNNGTVVLNVTDKGGFGSTSGSTKTEYLVANPYPSAIDIHEFIDDNYGVIAGYVQLWQQWDGASHNLNEYDGGYATVTKLGSIKAYQFQGILGAIFGAVRGTLTPTRYVPVGQGFMVEVVSDGEIKFKNSQRVFIKESDSNGSYNSGSIFLKSNSKGDDKDSTSKNESDDDFMKMRIEITSIAGPETNRELLLGFSNTTTDAFDYGYEAECVEVTNNDLLLDLEGADMTIQAYGEITSDKVVGLNFRSSGNNSFEITATDFESFNDDQEVYLRDNLTNTYFDLTGNEAYSFTSEQGIFNDRFEIVFQSKSQTLSSEQAQFDANYMYFQNTTNMFYVKKFSGSAKNLAVINMKGQRIMELENVDNYTLENGIDLSNIATGAYVVCLQTSANEVLTKKIIKK</sequence>
<dbReference type="GO" id="GO:0005975">
    <property type="term" value="P:carbohydrate metabolic process"/>
    <property type="evidence" value="ECO:0007669"/>
    <property type="project" value="UniProtKB-ARBA"/>
</dbReference>
<dbReference type="NCBIfam" id="TIGR01451">
    <property type="entry name" value="B_ant_repeat"/>
    <property type="match status" value="1"/>
</dbReference>
<feature type="signal peptide" evidence="6">
    <location>
        <begin position="1"/>
        <end position="22"/>
    </location>
</feature>
<dbReference type="Pfam" id="PF17517">
    <property type="entry name" value="IgGFc_binding"/>
    <property type="match status" value="1"/>
</dbReference>
<keyword evidence="3 6" id="KW-0732">Signal</keyword>
<protein>
    <submittedName>
        <fullName evidence="8">DUF11 domain-containing protein</fullName>
    </submittedName>
</protein>
<organism evidence="8 9">
    <name type="scientific">Neotamlana sargassicola</name>
    <dbReference type="NCBI Taxonomy" id="2883125"/>
    <lineage>
        <taxon>Bacteria</taxon>
        <taxon>Pseudomonadati</taxon>
        <taxon>Bacteroidota</taxon>
        <taxon>Flavobacteriia</taxon>
        <taxon>Flavobacteriales</taxon>
        <taxon>Flavobacteriaceae</taxon>
        <taxon>Neotamlana</taxon>
    </lineage>
</organism>
<dbReference type="Pfam" id="PF13385">
    <property type="entry name" value="Laminin_G_3"/>
    <property type="match status" value="1"/>
</dbReference>
<evidence type="ECO:0000259" key="7">
    <source>
        <dbReference type="SMART" id="SM00560"/>
    </source>
</evidence>
<dbReference type="SMART" id="SM00560">
    <property type="entry name" value="LamGL"/>
    <property type="match status" value="1"/>
</dbReference>
<dbReference type="Pfam" id="PF01345">
    <property type="entry name" value="DUF11"/>
    <property type="match status" value="1"/>
</dbReference>
<dbReference type="Gene3D" id="2.60.120.200">
    <property type="match status" value="1"/>
</dbReference>
<evidence type="ECO:0000256" key="5">
    <source>
        <dbReference type="ARBA" id="ARBA00023157"/>
    </source>
</evidence>
<dbReference type="InterPro" id="IPR013320">
    <property type="entry name" value="ConA-like_dom_sf"/>
</dbReference>
<dbReference type="SUPFAM" id="SSF49899">
    <property type="entry name" value="Concanavalin A-like lectins/glucanases"/>
    <property type="match status" value="1"/>
</dbReference>
<keyword evidence="4" id="KW-0106">Calcium</keyword>
<dbReference type="InterPro" id="IPR006558">
    <property type="entry name" value="LamG-like"/>
</dbReference>
<evidence type="ECO:0000256" key="4">
    <source>
        <dbReference type="ARBA" id="ARBA00022837"/>
    </source>
</evidence>
<gene>
    <name evidence="8" type="ORF">LG651_04535</name>
</gene>
<dbReference type="InterPro" id="IPR026444">
    <property type="entry name" value="Secre_tail"/>
</dbReference>
<dbReference type="NCBIfam" id="TIGR04183">
    <property type="entry name" value="Por_Secre_tail"/>
    <property type="match status" value="1"/>
</dbReference>
<proteinExistence type="predicted"/>
<evidence type="ECO:0000313" key="8">
    <source>
        <dbReference type="EMBL" id="MCB4807508.1"/>
    </source>
</evidence>
<evidence type="ECO:0000256" key="6">
    <source>
        <dbReference type="SAM" id="SignalP"/>
    </source>
</evidence>
<feature type="chain" id="PRO_5040958619" evidence="6">
    <location>
        <begin position="23"/>
        <end position="1534"/>
    </location>
</feature>
<dbReference type="InterPro" id="IPR001434">
    <property type="entry name" value="OmcB-like_DUF11"/>
</dbReference>
<keyword evidence="2" id="KW-0479">Metal-binding</keyword>
<evidence type="ECO:0000256" key="1">
    <source>
        <dbReference type="ARBA" id="ARBA00001913"/>
    </source>
</evidence>
<keyword evidence="9" id="KW-1185">Reference proteome</keyword>
<evidence type="ECO:0000256" key="2">
    <source>
        <dbReference type="ARBA" id="ARBA00022723"/>
    </source>
</evidence>
<dbReference type="PANTHER" id="PTHR19277:SF125">
    <property type="entry name" value="B6"/>
    <property type="match status" value="1"/>
</dbReference>
<accession>A0A9X1I558</accession>